<proteinExistence type="predicted"/>
<gene>
    <name evidence="7" type="ORF">ERS132426_00209</name>
    <name evidence="8" type="ORF">ERS132431_01598</name>
</gene>
<organism evidence="7 10">
    <name type="scientific">Streptococcus suis</name>
    <dbReference type="NCBI Taxonomy" id="1307"/>
    <lineage>
        <taxon>Bacteria</taxon>
        <taxon>Bacillati</taxon>
        <taxon>Bacillota</taxon>
        <taxon>Bacilli</taxon>
        <taxon>Lactobacillales</taxon>
        <taxon>Streptococcaceae</taxon>
        <taxon>Streptococcus</taxon>
    </lineage>
</organism>
<dbReference type="EMBL" id="FIHM01000002">
    <property type="protein sequence ID" value="CYV11734.1"/>
    <property type="molecule type" value="Genomic_DNA"/>
</dbReference>
<dbReference type="EC" id="2.1.1.72" evidence="1"/>
<keyword evidence="2 7" id="KW-0489">Methyltransferase</keyword>
<dbReference type="SUPFAM" id="SSF53335">
    <property type="entry name" value="S-adenosyl-L-methionine-dependent methyltransferases"/>
    <property type="match status" value="1"/>
</dbReference>
<dbReference type="InterPro" id="IPR029063">
    <property type="entry name" value="SAM-dependent_MTases_sf"/>
</dbReference>
<dbReference type="AlphaFoldDB" id="A0A116LUE9"/>
<evidence type="ECO:0000256" key="4">
    <source>
        <dbReference type="ARBA" id="ARBA00022747"/>
    </source>
</evidence>
<dbReference type="EMBL" id="FIHS01000020">
    <property type="protein sequence ID" value="CYV46982.1"/>
    <property type="molecule type" value="Genomic_DNA"/>
</dbReference>
<dbReference type="Gene3D" id="3.40.50.150">
    <property type="entry name" value="Vaccinia Virus protein VP39"/>
    <property type="match status" value="1"/>
</dbReference>
<dbReference type="GO" id="GO:0009007">
    <property type="term" value="F:site-specific DNA-methyltransferase (adenine-specific) activity"/>
    <property type="evidence" value="ECO:0007669"/>
    <property type="project" value="UniProtKB-EC"/>
</dbReference>
<evidence type="ECO:0000256" key="5">
    <source>
        <dbReference type="ARBA" id="ARBA00023125"/>
    </source>
</evidence>
<evidence type="ECO:0000256" key="1">
    <source>
        <dbReference type="ARBA" id="ARBA00011900"/>
    </source>
</evidence>
<evidence type="ECO:0000256" key="6">
    <source>
        <dbReference type="ARBA" id="ARBA00047942"/>
    </source>
</evidence>
<dbReference type="PANTHER" id="PTHR33841:SF6">
    <property type="entry name" value="TYPE II METHYLTRANSFERASE M.HINDII"/>
    <property type="match status" value="1"/>
</dbReference>
<protein>
    <recommendedName>
        <fullName evidence="1">site-specific DNA-methyltransferase (adenine-specific)</fullName>
        <ecNumber evidence="1">2.1.1.72</ecNumber>
    </recommendedName>
</protein>
<dbReference type="GO" id="GO:0003677">
    <property type="term" value="F:DNA binding"/>
    <property type="evidence" value="ECO:0007669"/>
    <property type="project" value="UniProtKB-KW"/>
</dbReference>
<dbReference type="GO" id="GO:0032259">
    <property type="term" value="P:methylation"/>
    <property type="evidence" value="ECO:0007669"/>
    <property type="project" value="UniProtKB-KW"/>
</dbReference>
<dbReference type="Proteomes" id="UP000071533">
    <property type="component" value="Unassembled WGS sequence"/>
</dbReference>
<sequence length="243" mass="28201">MIVKMNVFKELALEENLIKSKQRVQKHGEVFTPAWMVQKMLDTPGVKEACENVYKTFLEPSAGDGNFLQAILERKLEAVVRQYDKRNWKTKSLVALSSIYGIEFLEDNLEVARSRMFLYYLDWYEKTFSVKLSSKSDIYKSAHYLIHKNIVRGNTLTQQHPVTGEPIRFNEWQMVKGHPSLVRKIPFALSELLGKEVEDDRAVVEGQLSFFDIDDEFKIEDEVVEKTDAIEEISIQKVYLLGD</sequence>
<keyword evidence="3" id="KW-0808">Transferase</keyword>
<reference evidence="9 10" key="1">
    <citation type="submission" date="2016-02" db="EMBL/GenBank/DDBJ databases">
        <authorList>
            <consortium name="Pathogen Informatics"/>
        </authorList>
    </citation>
    <scope>NUCLEOTIDE SEQUENCE [LARGE SCALE GENOMIC DNA]</scope>
    <source>
        <strain evidence="7 10">LSS64</strain>
        <strain evidence="8 9">LSS69</strain>
    </source>
</reference>
<keyword evidence="5" id="KW-0238">DNA-binding</keyword>
<dbReference type="InterPro" id="IPR050953">
    <property type="entry name" value="N4_N6_ade-DNA_methylase"/>
</dbReference>
<evidence type="ECO:0000313" key="8">
    <source>
        <dbReference type="EMBL" id="CYV46982.1"/>
    </source>
</evidence>
<keyword evidence="4" id="KW-0680">Restriction system</keyword>
<evidence type="ECO:0000313" key="9">
    <source>
        <dbReference type="Proteomes" id="UP000071533"/>
    </source>
</evidence>
<evidence type="ECO:0000313" key="10">
    <source>
        <dbReference type="Proteomes" id="UP000074850"/>
    </source>
</evidence>
<comment type="catalytic activity">
    <reaction evidence="6">
        <text>a 2'-deoxyadenosine in DNA + S-adenosyl-L-methionine = an N(6)-methyl-2'-deoxyadenosine in DNA + S-adenosyl-L-homocysteine + H(+)</text>
        <dbReference type="Rhea" id="RHEA:15197"/>
        <dbReference type="Rhea" id="RHEA-COMP:12418"/>
        <dbReference type="Rhea" id="RHEA-COMP:12419"/>
        <dbReference type="ChEBI" id="CHEBI:15378"/>
        <dbReference type="ChEBI" id="CHEBI:57856"/>
        <dbReference type="ChEBI" id="CHEBI:59789"/>
        <dbReference type="ChEBI" id="CHEBI:90615"/>
        <dbReference type="ChEBI" id="CHEBI:90616"/>
        <dbReference type="EC" id="2.1.1.72"/>
    </reaction>
</comment>
<dbReference type="GO" id="GO:0009307">
    <property type="term" value="P:DNA restriction-modification system"/>
    <property type="evidence" value="ECO:0007669"/>
    <property type="project" value="UniProtKB-KW"/>
</dbReference>
<name>A0A116LUE9_STRSU</name>
<accession>A0A116LUE9</accession>
<dbReference type="Proteomes" id="UP000074850">
    <property type="component" value="Unassembled WGS sequence"/>
</dbReference>
<evidence type="ECO:0000313" key="7">
    <source>
        <dbReference type="EMBL" id="CYV11734.1"/>
    </source>
</evidence>
<dbReference type="PANTHER" id="PTHR33841">
    <property type="entry name" value="DNA METHYLTRANSFERASE YEEA-RELATED"/>
    <property type="match status" value="1"/>
</dbReference>
<evidence type="ECO:0000256" key="2">
    <source>
        <dbReference type="ARBA" id="ARBA00022603"/>
    </source>
</evidence>
<evidence type="ECO:0000256" key="3">
    <source>
        <dbReference type="ARBA" id="ARBA00022679"/>
    </source>
</evidence>